<dbReference type="Proteomes" id="UP000003303">
    <property type="component" value="Unassembled WGS sequence"/>
</dbReference>
<dbReference type="PANTHER" id="PTHR43727">
    <property type="entry name" value="DIAMINOPIMELATE DECARBOXYLASE"/>
    <property type="match status" value="1"/>
</dbReference>
<comment type="caution">
    <text evidence="13">The sequence shown here is derived from an EMBL/GenBank/DDBJ whole genome shotgun (WGS) entry which is preliminary data.</text>
</comment>
<dbReference type="AlphaFoldDB" id="C2MAZ4"/>
<evidence type="ECO:0000256" key="11">
    <source>
        <dbReference type="PIRSR" id="PIRSR038941-1"/>
    </source>
</evidence>
<dbReference type="STRING" id="596327.PORUE0001_1006"/>
<dbReference type="PIRSF" id="PIRSF038941">
    <property type="entry name" value="NspC"/>
    <property type="match status" value="1"/>
</dbReference>
<evidence type="ECO:0000256" key="6">
    <source>
        <dbReference type="ARBA" id="ARBA00023066"/>
    </source>
</evidence>
<dbReference type="InterPro" id="IPR005730">
    <property type="entry name" value="Nsp_de-COase"/>
</dbReference>
<comment type="catalytic activity">
    <reaction evidence="9">
        <text>carboxyspermidine + H(+) = spermidine + CO2</text>
        <dbReference type="Rhea" id="RHEA:34095"/>
        <dbReference type="ChEBI" id="CHEBI:15378"/>
        <dbReference type="ChEBI" id="CHEBI:16526"/>
        <dbReference type="ChEBI" id="CHEBI:57834"/>
        <dbReference type="ChEBI" id="CHEBI:65072"/>
        <dbReference type="EC" id="4.1.1.96"/>
    </reaction>
</comment>
<evidence type="ECO:0000256" key="3">
    <source>
        <dbReference type="ARBA" id="ARBA00013633"/>
    </source>
</evidence>
<comment type="catalytic activity">
    <reaction evidence="10">
        <text>carboxynorspermidine + H(+) = norspermidine + CO2</text>
        <dbReference type="Rhea" id="RHEA:34099"/>
        <dbReference type="ChEBI" id="CHEBI:15378"/>
        <dbReference type="ChEBI" id="CHEBI:16526"/>
        <dbReference type="ChEBI" id="CHEBI:57920"/>
        <dbReference type="ChEBI" id="CHEBI:65070"/>
        <dbReference type="EC" id="4.1.1.96"/>
    </reaction>
</comment>
<dbReference type="EMBL" id="ACLR01000118">
    <property type="protein sequence ID" value="EEK17064.1"/>
    <property type="molecule type" value="Genomic_DNA"/>
</dbReference>
<protein>
    <recommendedName>
        <fullName evidence="3">Carboxynorspermidine/carboxyspermidine decarboxylase</fullName>
        <ecNumber evidence="2">4.1.1.96</ecNumber>
    </recommendedName>
</protein>
<dbReference type="InterPro" id="IPR022643">
    <property type="entry name" value="De-COase2_C"/>
</dbReference>
<keyword evidence="4" id="KW-0210">Decarboxylase</keyword>
<evidence type="ECO:0000256" key="10">
    <source>
        <dbReference type="ARBA" id="ARBA00047389"/>
    </source>
</evidence>
<proteinExistence type="inferred from homology"/>
<evidence type="ECO:0000256" key="1">
    <source>
        <dbReference type="ARBA" id="ARBA00001933"/>
    </source>
</evidence>
<dbReference type="InterPro" id="IPR009006">
    <property type="entry name" value="Ala_racemase/Decarboxylase_C"/>
</dbReference>
<dbReference type="Pfam" id="PF00278">
    <property type="entry name" value="Orn_DAP_Arg_deC"/>
    <property type="match status" value="1"/>
</dbReference>
<keyword evidence="7" id="KW-0456">Lyase</keyword>
<accession>C2MAZ4</accession>
<reference evidence="13 14" key="1">
    <citation type="submission" date="2009-04" db="EMBL/GenBank/DDBJ databases">
        <authorList>
            <person name="Sebastian Y."/>
            <person name="Madupu R."/>
            <person name="Durkin A.S."/>
            <person name="Torralba M."/>
            <person name="Methe B."/>
            <person name="Sutton G.G."/>
            <person name="Strausberg R.L."/>
            <person name="Nelson K.E."/>
        </authorList>
    </citation>
    <scope>NUCLEOTIDE SEQUENCE [LARGE SCALE GENOMIC DNA]</scope>
    <source>
        <strain evidence="13 14">60-3</strain>
    </source>
</reference>
<evidence type="ECO:0000313" key="13">
    <source>
        <dbReference type="EMBL" id="EEK17064.1"/>
    </source>
</evidence>
<organism evidence="13 14">
    <name type="scientific">Porphyromonas uenonis 60-3</name>
    <dbReference type="NCBI Taxonomy" id="596327"/>
    <lineage>
        <taxon>Bacteria</taxon>
        <taxon>Pseudomonadati</taxon>
        <taxon>Bacteroidota</taxon>
        <taxon>Bacteroidia</taxon>
        <taxon>Bacteroidales</taxon>
        <taxon>Porphyromonadaceae</taxon>
        <taxon>Porphyromonas</taxon>
    </lineage>
</organism>
<dbReference type="CDD" id="cd06829">
    <property type="entry name" value="PLPDE_III_CANSDC"/>
    <property type="match status" value="1"/>
</dbReference>
<gene>
    <name evidence="13" type="primary">nspC</name>
    <name evidence="13" type="ORF">PORUE0001_1006</name>
</gene>
<evidence type="ECO:0000259" key="12">
    <source>
        <dbReference type="Pfam" id="PF00278"/>
    </source>
</evidence>
<keyword evidence="14" id="KW-1185">Reference proteome</keyword>
<dbReference type="EC" id="4.1.1.96" evidence="2"/>
<dbReference type="GO" id="GO:0045312">
    <property type="term" value="P:nor-spermidine biosynthetic process"/>
    <property type="evidence" value="ECO:0007669"/>
    <property type="project" value="InterPro"/>
</dbReference>
<dbReference type="eggNOG" id="COG0019">
    <property type="taxonomic scope" value="Bacteria"/>
</dbReference>
<evidence type="ECO:0000256" key="2">
    <source>
        <dbReference type="ARBA" id="ARBA00012259"/>
    </source>
</evidence>
<sequence>MLPMQPHKITTPYYLLEESLLRRNLELIRSVAERAGVEIILAFKAYALWRTFPIFKEYIHASTASSPWEARLGYEEMGAPVHAYTPAYSEENIADFVRYSSHITLNSPTQWQRFGPASPYAAEHISYGLRLNLAYSPVKTEIYNPALPGTRFGVSAETLQQMEQEGALIGLEGVHLHVLCEGDDEQLELVLERLEERFGFILDKVQWLNLGGGHLMTHREYDTEHLVVLLRAFRERHSNLRIIMEPGSAFAWQTGDLYAQVVDIVTNDGIKTAIMNVSFACHMPDCLEMPYHPVVEGATQCDTPEPGTHSYRLGGNSCLSGDYMGYWTFDHPLEIGETLVLKDMLHYTTVKTNMFNGVQHPAIALRHLDGSVETLRSFDYSDYKSRMD</sequence>
<dbReference type="PANTHER" id="PTHR43727:SF1">
    <property type="entry name" value="CARBOXYNORSPERMIDINE_CARBOXYSPERMIDINE DECARBOXYLASE"/>
    <property type="match status" value="1"/>
</dbReference>
<dbReference type="SUPFAM" id="SSF51419">
    <property type="entry name" value="PLP-binding barrel"/>
    <property type="match status" value="1"/>
</dbReference>
<dbReference type="GO" id="GO:0008836">
    <property type="term" value="F:diaminopimelate decarboxylase activity"/>
    <property type="evidence" value="ECO:0007669"/>
    <property type="project" value="TreeGrafter"/>
</dbReference>
<dbReference type="Gene3D" id="3.20.20.10">
    <property type="entry name" value="Alanine racemase"/>
    <property type="match status" value="1"/>
</dbReference>
<dbReference type="OrthoDB" id="9804410at2"/>
<dbReference type="NCBIfam" id="TIGR01047">
    <property type="entry name" value="nspC"/>
    <property type="match status" value="1"/>
</dbReference>
<feature type="domain" description="Orn/DAP/Arg decarboxylase 2 C-terminal" evidence="12">
    <location>
        <begin position="222"/>
        <end position="344"/>
    </location>
</feature>
<dbReference type="Gene3D" id="2.40.37.10">
    <property type="entry name" value="Lyase, Ornithine Decarboxylase, Chain A, domain 1"/>
    <property type="match status" value="1"/>
</dbReference>
<feature type="binding site" evidence="11">
    <location>
        <position position="285"/>
    </location>
    <ligand>
        <name>substrate</name>
    </ligand>
</feature>
<keyword evidence="5" id="KW-0663">Pyridoxal phosphate</keyword>
<evidence type="ECO:0000256" key="8">
    <source>
        <dbReference type="ARBA" id="ARBA00025802"/>
    </source>
</evidence>
<comment type="similarity">
    <text evidence="8">Belongs to the Orn/Lys/Arg decarboxylase class-II family. NspC subfamily.</text>
</comment>
<dbReference type="RefSeq" id="WP_007365036.1">
    <property type="nucleotide sequence ID" value="NZ_ACLR01000118.1"/>
</dbReference>
<evidence type="ECO:0000313" key="14">
    <source>
        <dbReference type="Proteomes" id="UP000003303"/>
    </source>
</evidence>
<name>C2MAZ4_9PORP</name>
<evidence type="ECO:0000256" key="9">
    <source>
        <dbReference type="ARBA" id="ARBA00047351"/>
    </source>
</evidence>
<dbReference type="GO" id="GO:0009089">
    <property type="term" value="P:lysine biosynthetic process via diaminopimelate"/>
    <property type="evidence" value="ECO:0007669"/>
    <property type="project" value="TreeGrafter"/>
</dbReference>
<dbReference type="SUPFAM" id="SSF50621">
    <property type="entry name" value="Alanine racemase C-terminal domain-like"/>
    <property type="match status" value="1"/>
</dbReference>
<dbReference type="GO" id="GO:0008295">
    <property type="term" value="P:spermidine biosynthetic process"/>
    <property type="evidence" value="ECO:0007669"/>
    <property type="project" value="UniProtKB-KW"/>
</dbReference>
<evidence type="ECO:0000256" key="7">
    <source>
        <dbReference type="ARBA" id="ARBA00023239"/>
    </source>
</evidence>
<keyword evidence="6" id="KW-0745">Spermidine biosynthesis</keyword>
<comment type="cofactor">
    <cofactor evidence="1">
        <name>pyridoxal 5'-phosphate</name>
        <dbReference type="ChEBI" id="CHEBI:597326"/>
    </cofactor>
</comment>
<evidence type="ECO:0000256" key="4">
    <source>
        <dbReference type="ARBA" id="ARBA00022793"/>
    </source>
</evidence>
<dbReference type="InterPro" id="IPR029066">
    <property type="entry name" value="PLP-binding_barrel"/>
</dbReference>
<evidence type="ECO:0000256" key="5">
    <source>
        <dbReference type="ARBA" id="ARBA00022898"/>
    </source>
</evidence>